<sequence>MLYQMIYFTYPALSYGSRHCSKIFKNKCMQQFFSKSISSATSKSKTRGVGKRRFKYLFFGTLTVSPFLYYETLNSYQKRQVDVTISGIGRFFRSLKVGLGISIDYWYKLYGLDENSKEYIAELRKCHLTSATRLLEGCLQNGGLYVKLGQGLVSLNHILPFEYTETLSALHDKALVRGENELETLFLEDFGKLPDEVFATFNKKPIAAASLAQVYSATTHTGENVAVKVQYIDLQQRFNGDVNTIYILLKLIGWMHPSFNFSWVMNYLKESLEAELDFINEAKNMERCSSDLKHLLFVHIPEVYWKLSTKRVLTAEFINGVSINDIKGIQAMGIDIAEVGKKMVLTFAEQIFHTGFVHADPHPGNVFVRKGKDNKAEIVLLDHGLYEYLPEKNRISLSCLWKSIVLNDKKSMKKYCSELGVKDYYLFCEILMQRPLDRKSIQIPNRLSNKDAAYMKEMAKEHFDGIMTVIHSLPLPMLLVFRNINTVRSVIKNHGDYVDRYSIMARVAIQGAYNTSHKNIFDSIKGILERMKFDLILKLDSFQMFMTTVYLRILILLGRATTESVSQVLELLN</sequence>
<dbReference type="AlphaFoldDB" id="A0A8X6L3Z3"/>
<feature type="domain" description="ABC1 atypical kinase-like" evidence="2">
    <location>
        <begin position="170"/>
        <end position="415"/>
    </location>
</feature>
<comment type="caution">
    <text evidence="3">The sequence shown here is derived from an EMBL/GenBank/DDBJ whole genome shotgun (WGS) entry which is preliminary data.</text>
</comment>
<dbReference type="GO" id="GO:0016301">
    <property type="term" value="F:kinase activity"/>
    <property type="evidence" value="ECO:0007669"/>
    <property type="project" value="UniProtKB-KW"/>
</dbReference>
<dbReference type="InterPro" id="IPR045307">
    <property type="entry name" value="ADCK1_dom"/>
</dbReference>
<evidence type="ECO:0000313" key="3">
    <source>
        <dbReference type="EMBL" id="GFQ96875.1"/>
    </source>
</evidence>
<gene>
    <name evidence="3" type="primary">Adck5</name>
    <name evidence="3" type="ORF">TNCT_242401</name>
</gene>
<evidence type="ECO:0000256" key="1">
    <source>
        <dbReference type="ARBA" id="ARBA00009670"/>
    </source>
</evidence>
<proteinExistence type="inferred from homology"/>
<dbReference type="InterPro" id="IPR051130">
    <property type="entry name" value="Mito_struct-func_regulator"/>
</dbReference>
<evidence type="ECO:0000313" key="4">
    <source>
        <dbReference type="Proteomes" id="UP000887116"/>
    </source>
</evidence>
<keyword evidence="3" id="KW-0418">Kinase</keyword>
<dbReference type="EMBL" id="BMAO01004779">
    <property type="protein sequence ID" value="GFQ96875.1"/>
    <property type="molecule type" value="Genomic_DNA"/>
</dbReference>
<dbReference type="PANTHER" id="PTHR43173:SF28">
    <property type="entry name" value="AARF DOMAIN CONTAINING KINASE 5"/>
    <property type="match status" value="1"/>
</dbReference>
<organism evidence="3 4">
    <name type="scientific">Trichonephila clavata</name>
    <name type="common">Joro spider</name>
    <name type="synonym">Nephila clavata</name>
    <dbReference type="NCBI Taxonomy" id="2740835"/>
    <lineage>
        <taxon>Eukaryota</taxon>
        <taxon>Metazoa</taxon>
        <taxon>Ecdysozoa</taxon>
        <taxon>Arthropoda</taxon>
        <taxon>Chelicerata</taxon>
        <taxon>Arachnida</taxon>
        <taxon>Araneae</taxon>
        <taxon>Araneomorphae</taxon>
        <taxon>Entelegynae</taxon>
        <taxon>Araneoidea</taxon>
        <taxon>Nephilidae</taxon>
        <taxon>Trichonephila</taxon>
    </lineage>
</organism>
<evidence type="ECO:0000259" key="2">
    <source>
        <dbReference type="Pfam" id="PF03109"/>
    </source>
</evidence>
<comment type="similarity">
    <text evidence="1">Belongs to the protein kinase superfamily. ADCK protein kinase family.</text>
</comment>
<dbReference type="OrthoDB" id="427480at2759"/>
<protein>
    <submittedName>
        <fullName evidence="3">Uncharacterized aarF domain-containing protein kinase 5</fullName>
    </submittedName>
</protein>
<dbReference type="InterPro" id="IPR011009">
    <property type="entry name" value="Kinase-like_dom_sf"/>
</dbReference>
<keyword evidence="3" id="KW-0808">Transferase</keyword>
<dbReference type="Proteomes" id="UP000887116">
    <property type="component" value="Unassembled WGS sequence"/>
</dbReference>
<dbReference type="Pfam" id="PF03109">
    <property type="entry name" value="ABC1"/>
    <property type="match status" value="1"/>
</dbReference>
<reference evidence="3" key="1">
    <citation type="submission" date="2020-07" db="EMBL/GenBank/DDBJ databases">
        <title>Multicomponent nature underlies the extraordinary mechanical properties of spider dragline silk.</title>
        <authorList>
            <person name="Kono N."/>
            <person name="Nakamura H."/>
            <person name="Mori M."/>
            <person name="Yoshida Y."/>
            <person name="Ohtoshi R."/>
            <person name="Malay A.D."/>
            <person name="Moran D.A.P."/>
            <person name="Tomita M."/>
            <person name="Numata K."/>
            <person name="Arakawa K."/>
        </authorList>
    </citation>
    <scope>NUCLEOTIDE SEQUENCE</scope>
</reference>
<dbReference type="InterPro" id="IPR004147">
    <property type="entry name" value="ABC1_dom"/>
</dbReference>
<dbReference type="PANTHER" id="PTHR43173">
    <property type="entry name" value="ABC1 FAMILY PROTEIN"/>
    <property type="match status" value="1"/>
</dbReference>
<name>A0A8X6L3Z3_TRICU</name>
<dbReference type="CDD" id="cd13969">
    <property type="entry name" value="ADCK1-like"/>
    <property type="match status" value="1"/>
</dbReference>
<dbReference type="SUPFAM" id="SSF56112">
    <property type="entry name" value="Protein kinase-like (PK-like)"/>
    <property type="match status" value="1"/>
</dbReference>
<keyword evidence="4" id="KW-1185">Reference proteome</keyword>
<accession>A0A8X6L3Z3</accession>